<evidence type="ECO:0000256" key="3">
    <source>
        <dbReference type="ARBA" id="ARBA00022592"/>
    </source>
</evidence>
<dbReference type="STRING" id="65393.PCC7424_0541"/>
<keyword evidence="3 4" id="KW-0592">Phosphate transport</keyword>
<dbReference type="KEGG" id="cyc:PCC7424_0541"/>
<dbReference type="InterPro" id="IPR005673">
    <property type="entry name" value="ABC_phos-bd_PstS"/>
</dbReference>
<dbReference type="GO" id="GO:0042301">
    <property type="term" value="F:phosphate ion binding"/>
    <property type="evidence" value="ECO:0007669"/>
    <property type="project" value="InterPro"/>
</dbReference>
<accession>B7KDI4</accession>
<dbReference type="PROSITE" id="PS51257">
    <property type="entry name" value="PROKAR_LIPOPROTEIN"/>
    <property type="match status" value="1"/>
</dbReference>
<dbReference type="OrthoDB" id="9790048at2"/>
<dbReference type="Gene3D" id="3.40.190.10">
    <property type="entry name" value="Periplasmic binding protein-like II"/>
    <property type="match status" value="2"/>
</dbReference>
<dbReference type="SUPFAM" id="SSF53850">
    <property type="entry name" value="Periplasmic binding protein-like II"/>
    <property type="match status" value="1"/>
</dbReference>
<dbReference type="PANTHER" id="PTHR42996:SF1">
    <property type="entry name" value="PHOSPHATE-BINDING PROTEIN PSTS"/>
    <property type="match status" value="1"/>
</dbReference>
<dbReference type="InterPro" id="IPR050962">
    <property type="entry name" value="Phosphate-bind_PstS"/>
</dbReference>
<keyword evidence="2 4" id="KW-0813">Transport</keyword>
<dbReference type="AlphaFoldDB" id="B7KDI4"/>
<dbReference type="CDD" id="cd13565">
    <property type="entry name" value="PBP2_PstS"/>
    <property type="match status" value="1"/>
</dbReference>
<dbReference type="HOGENOM" id="CLU_034528_1_1_3"/>
<sequence>MINSRQSLISFLSVLTLIIGVTSCNGNKQTESTTGIVLPFTNSIRATGAGASFPAPLYQNWFVQLNRELPQLQFNFQSVGSGAGIEQFTSGTIDFGASDIGMTDEQIDRITRGVLLLPMTAGSIVLTYNLPGVDKLNLSREVYADIFLGNITNWNDPKIAQDNPDVTLPDQRITVVHRSDGSGTTAVFTNHLSAISPQWEQTIGSGTAVEWPATKGTFVGGRGNEGVTALVSQTPGSLGYVEYGFARKNNLPVAALQNQAGNFIVPSDESGTNTLSQVELPENLRAFITDPPGEESYPIVTYTWMLLFKKYDDPNKAIAMEAMVQFALNEGQLQSADLGYIKLPDNVRERVAAAADEITPDFKITLRNLNENQEATAK</sequence>
<dbReference type="Pfam" id="PF12849">
    <property type="entry name" value="PBP_like_2"/>
    <property type="match status" value="1"/>
</dbReference>
<evidence type="ECO:0000256" key="2">
    <source>
        <dbReference type="ARBA" id="ARBA00022448"/>
    </source>
</evidence>
<dbReference type="PIRSF" id="PIRSF002756">
    <property type="entry name" value="PstS"/>
    <property type="match status" value="1"/>
</dbReference>
<dbReference type="Proteomes" id="UP000002384">
    <property type="component" value="Chromosome"/>
</dbReference>
<reference evidence="7" key="1">
    <citation type="journal article" date="2011" name="MBio">
        <title>Novel metabolic attributes of the genus Cyanothece, comprising a group of unicellular nitrogen-fixing Cyanobacteria.</title>
        <authorList>
            <person name="Bandyopadhyay A."/>
            <person name="Elvitigala T."/>
            <person name="Welsh E."/>
            <person name="Stockel J."/>
            <person name="Liberton M."/>
            <person name="Min H."/>
            <person name="Sherman L.A."/>
            <person name="Pakrasi H.B."/>
        </authorList>
    </citation>
    <scope>NUCLEOTIDE SEQUENCE [LARGE SCALE GENOMIC DNA]</scope>
    <source>
        <strain evidence="7">PCC 7424</strain>
    </source>
</reference>
<dbReference type="GO" id="GO:0043190">
    <property type="term" value="C:ATP-binding cassette (ABC) transporter complex"/>
    <property type="evidence" value="ECO:0007669"/>
    <property type="project" value="InterPro"/>
</dbReference>
<gene>
    <name evidence="6" type="ordered locus">PCC7424_0541</name>
</gene>
<evidence type="ECO:0000313" key="6">
    <source>
        <dbReference type="EMBL" id="ACK69004.1"/>
    </source>
</evidence>
<dbReference type="RefSeq" id="WP_012597951.1">
    <property type="nucleotide sequence ID" value="NC_011729.1"/>
</dbReference>
<dbReference type="NCBIfam" id="TIGR00975">
    <property type="entry name" value="3a0107s03"/>
    <property type="match status" value="1"/>
</dbReference>
<evidence type="ECO:0000256" key="1">
    <source>
        <dbReference type="ARBA" id="ARBA00008725"/>
    </source>
</evidence>
<feature type="domain" description="PBP" evidence="5">
    <location>
        <begin position="46"/>
        <end position="320"/>
    </location>
</feature>
<evidence type="ECO:0000256" key="4">
    <source>
        <dbReference type="PIRNR" id="PIRNR002756"/>
    </source>
</evidence>
<evidence type="ECO:0000259" key="5">
    <source>
        <dbReference type="Pfam" id="PF12849"/>
    </source>
</evidence>
<comment type="similarity">
    <text evidence="1 4">Belongs to the PstS family.</text>
</comment>
<dbReference type="GO" id="GO:0035435">
    <property type="term" value="P:phosphate ion transmembrane transport"/>
    <property type="evidence" value="ECO:0007669"/>
    <property type="project" value="InterPro"/>
</dbReference>
<protein>
    <recommendedName>
        <fullName evidence="4">Phosphate-binding protein</fullName>
    </recommendedName>
</protein>
<proteinExistence type="inferred from homology"/>
<keyword evidence="7" id="KW-1185">Reference proteome</keyword>
<dbReference type="PANTHER" id="PTHR42996">
    <property type="entry name" value="PHOSPHATE-BINDING PROTEIN PSTS"/>
    <property type="match status" value="1"/>
</dbReference>
<organism evidence="6 7">
    <name type="scientific">Gloeothece citriformis (strain PCC 7424)</name>
    <name type="common">Cyanothece sp. (strain PCC 7424)</name>
    <dbReference type="NCBI Taxonomy" id="65393"/>
    <lineage>
        <taxon>Bacteria</taxon>
        <taxon>Bacillati</taxon>
        <taxon>Cyanobacteriota</taxon>
        <taxon>Cyanophyceae</taxon>
        <taxon>Oscillatoriophycideae</taxon>
        <taxon>Chroococcales</taxon>
        <taxon>Aphanothecaceae</taxon>
        <taxon>Gloeothece</taxon>
        <taxon>Gloeothece citriformis</taxon>
    </lineage>
</organism>
<evidence type="ECO:0000313" key="7">
    <source>
        <dbReference type="Proteomes" id="UP000002384"/>
    </source>
</evidence>
<dbReference type="EMBL" id="CP001291">
    <property type="protein sequence ID" value="ACK69004.1"/>
    <property type="molecule type" value="Genomic_DNA"/>
</dbReference>
<name>B7KDI4_GLOC7</name>
<dbReference type="eggNOG" id="COG0226">
    <property type="taxonomic scope" value="Bacteria"/>
</dbReference>
<dbReference type="InterPro" id="IPR024370">
    <property type="entry name" value="PBP_domain"/>
</dbReference>